<accession>A0ABX8EL26</accession>
<keyword evidence="3" id="KW-1185">Reference proteome</keyword>
<dbReference type="Proteomes" id="UP000679307">
    <property type="component" value="Chromosome"/>
</dbReference>
<evidence type="ECO:0008006" key="4">
    <source>
        <dbReference type="Google" id="ProtNLM"/>
    </source>
</evidence>
<protein>
    <recommendedName>
        <fullName evidence="4">Zinc-finger domain-containing protein</fullName>
    </recommendedName>
</protein>
<proteinExistence type="predicted"/>
<evidence type="ECO:0000313" key="2">
    <source>
        <dbReference type="EMBL" id="QVT81237.1"/>
    </source>
</evidence>
<gene>
    <name evidence="2" type="ORF">ENKNEFLB_03645</name>
</gene>
<sequence length="157" mass="16139">MIGHLGARVSSLLDGHLDADETERAWNHVHECHQCRDLVEREGWVKRRLARLSDDGGGAPDHLKGSLLGAPGLPVRPSGWAEAEHRPRRSIGAGAVAVGGGAVGAAMLGVLALGAGPAAAPTAPTMDQRAPLTQLTPLGPVLPSVTPALDRSGRGGR</sequence>
<organism evidence="2 3">
    <name type="scientific">Nocardioides aquaticus</name>
    <dbReference type="NCBI Taxonomy" id="160826"/>
    <lineage>
        <taxon>Bacteria</taxon>
        <taxon>Bacillati</taxon>
        <taxon>Actinomycetota</taxon>
        <taxon>Actinomycetes</taxon>
        <taxon>Propionibacteriales</taxon>
        <taxon>Nocardioidaceae</taxon>
        <taxon>Nocardioides</taxon>
    </lineage>
</organism>
<feature type="region of interest" description="Disordered" evidence="1">
    <location>
        <begin position="134"/>
        <end position="157"/>
    </location>
</feature>
<evidence type="ECO:0000256" key="1">
    <source>
        <dbReference type="SAM" id="MobiDB-lite"/>
    </source>
</evidence>
<name>A0ABX8EL26_9ACTN</name>
<evidence type="ECO:0000313" key="3">
    <source>
        <dbReference type="Proteomes" id="UP000679307"/>
    </source>
</evidence>
<dbReference type="EMBL" id="CP075371">
    <property type="protein sequence ID" value="QVT81237.1"/>
    <property type="molecule type" value="Genomic_DNA"/>
</dbReference>
<reference evidence="2 3" key="1">
    <citation type="submission" date="2021-05" db="EMBL/GenBank/DDBJ databases">
        <title>Complete genome of Nocardioides aquaticus KCTC 9944T isolated from meromictic and hypersaline Ekho Lake, Antarctica.</title>
        <authorList>
            <person name="Hwang K."/>
            <person name="Kim K.M."/>
            <person name="Choe H."/>
        </authorList>
    </citation>
    <scope>NUCLEOTIDE SEQUENCE [LARGE SCALE GENOMIC DNA]</scope>
    <source>
        <strain evidence="2 3">KCTC 9944</strain>
    </source>
</reference>